<name>A0A0F9GL54_9ZZZZ</name>
<accession>A0A0F9GL54</accession>
<gene>
    <name evidence="1" type="ORF">LCGC14_1812500</name>
</gene>
<reference evidence="1" key="1">
    <citation type="journal article" date="2015" name="Nature">
        <title>Complex archaea that bridge the gap between prokaryotes and eukaryotes.</title>
        <authorList>
            <person name="Spang A."/>
            <person name="Saw J.H."/>
            <person name="Jorgensen S.L."/>
            <person name="Zaremba-Niedzwiedzka K."/>
            <person name="Martijn J."/>
            <person name="Lind A.E."/>
            <person name="van Eijk R."/>
            <person name="Schleper C."/>
            <person name="Guy L."/>
            <person name="Ettema T.J."/>
        </authorList>
    </citation>
    <scope>NUCLEOTIDE SEQUENCE</scope>
</reference>
<dbReference type="EMBL" id="LAZR01017629">
    <property type="protein sequence ID" value="KKL99634.1"/>
    <property type="molecule type" value="Genomic_DNA"/>
</dbReference>
<organism evidence="1">
    <name type="scientific">marine sediment metagenome</name>
    <dbReference type="NCBI Taxonomy" id="412755"/>
    <lineage>
        <taxon>unclassified sequences</taxon>
        <taxon>metagenomes</taxon>
        <taxon>ecological metagenomes</taxon>
    </lineage>
</organism>
<sequence length="65" mass="7500">MADKEYTVEERARLVYEHLKDLLNDEKMDGFREFTMGGISACCTILNIENPYTGHKFLGDLTELL</sequence>
<comment type="caution">
    <text evidence="1">The sequence shown here is derived from an EMBL/GenBank/DDBJ whole genome shotgun (WGS) entry which is preliminary data.</text>
</comment>
<protein>
    <submittedName>
        <fullName evidence="1">Uncharacterized protein</fullName>
    </submittedName>
</protein>
<proteinExistence type="predicted"/>
<dbReference type="AlphaFoldDB" id="A0A0F9GL54"/>
<evidence type="ECO:0000313" key="1">
    <source>
        <dbReference type="EMBL" id="KKL99634.1"/>
    </source>
</evidence>